<proteinExistence type="predicted"/>
<protein>
    <recommendedName>
        <fullName evidence="6">TF-B3 domain-containing protein</fullName>
    </recommendedName>
</protein>
<evidence type="ECO:0000256" key="1">
    <source>
        <dbReference type="ARBA" id="ARBA00004123"/>
    </source>
</evidence>
<evidence type="ECO:0000256" key="5">
    <source>
        <dbReference type="ARBA" id="ARBA00023242"/>
    </source>
</evidence>
<keyword evidence="8" id="KW-1185">Reference proteome</keyword>
<evidence type="ECO:0000256" key="2">
    <source>
        <dbReference type="ARBA" id="ARBA00023015"/>
    </source>
</evidence>
<organism evidence="7 8">
    <name type="scientific">Saponaria officinalis</name>
    <name type="common">Common soapwort</name>
    <name type="synonym">Lychnis saponaria</name>
    <dbReference type="NCBI Taxonomy" id="3572"/>
    <lineage>
        <taxon>Eukaryota</taxon>
        <taxon>Viridiplantae</taxon>
        <taxon>Streptophyta</taxon>
        <taxon>Embryophyta</taxon>
        <taxon>Tracheophyta</taxon>
        <taxon>Spermatophyta</taxon>
        <taxon>Magnoliopsida</taxon>
        <taxon>eudicotyledons</taxon>
        <taxon>Gunneridae</taxon>
        <taxon>Pentapetalae</taxon>
        <taxon>Caryophyllales</taxon>
        <taxon>Caryophyllaceae</taxon>
        <taxon>Caryophylleae</taxon>
        <taxon>Saponaria</taxon>
    </lineage>
</organism>
<keyword evidence="5" id="KW-0539">Nucleus</keyword>
<keyword evidence="3" id="KW-0238">DNA-binding</keyword>
<evidence type="ECO:0000313" key="8">
    <source>
        <dbReference type="Proteomes" id="UP001443914"/>
    </source>
</evidence>
<sequence>MLHSFPSNLTFAYYPEEWALKNMITKNDRVELRVQGEHIFWLVGCRWNCMAQCQFRAGWAEFVLDTNLEEGDVCMFELVQEGNLEARKRPVFNARIFRLV</sequence>
<dbReference type="PROSITE" id="PS50863">
    <property type="entry name" value="B3"/>
    <property type="match status" value="1"/>
</dbReference>
<evidence type="ECO:0000256" key="4">
    <source>
        <dbReference type="ARBA" id="ARBA00023163"/>
    </source>
</evidence>
<dbReference type="CDD" id="cd10017">
    <property type="entry name" value="B3_DNA"/>
    <property type="match status" value="1"/>
</dbReference>
<feature type="domain" description="TF-B3" evidence="6">
    <location>
        <begin position="1"/>
        <end position="100"/>
    </location>
</feature>
<dbReference type="InterPro" id="IPR015300">
    <property type="entry name" value="DNA-bd_pseudobarrel_sf"/>
</dbReference>
<gene>
    <name evidence="7" type="ORF">RND81_14G166900</name>
</gene>
<reference evidence="7" key="1">
    <citation type="submission" date="2024-03" db="EMBL/GenBank/DDBJ databases">
        <title>WGS assembly of Saponaria officinalis var. Norfolk2.</title>
        <authorList>
            <person name="Jenkins J."/>
            <person name="Shu S."/>
            <person name="Grimwood J."/>
            <person name="Barry K."/>
            <person name="Goodstein D."/>
            <person name="Schmutz J."/>
            <person name="Leebens-Mack J."/>
            <person name="Osbourn A."/>
        </authorList>
    </citation>
    <scope>NUCLEOTIDE SEQUENCE [LARGE SCALE GENOMIC DNA]</scope>
    <source>
        <strain evidence="7">JIC</strain>
    </source>
</reference>
<evidence type="ECO:0000313" key="7">
    <source>
        <dbReference type="EMBL" id="KAK9666178.1"/>
    </source>
</evidence>
<accession>A0AAW1GTK1</accession>
<keyword evidence="2" id="KW-0805">Transcription regulation</keyword>
<comment type="caution">
    <text evidence="7">The sequence shown here is derived from an EMBL/GenBank/DDBJ whole genome shotgun (WGS) entry which is preliminary data.</text>
</comment>
<evidence type="ECO:0000256" key="3">
    <source>
        <dbReference type="ARBA" id="ARBA00023125"/>
    </source>
</evidence>
<dbReference type="EMBL" id="JBDFQZ010000014">
    <property type="protein sequence ID" value="KAK9666178.1"/>
    <property type="molecule type" value="Genomic_DNA"/>
</dbReference>
<keyword evidence="4" id="KW-0804">Transcription</keyword>
<name>A0AAW1GTK1_SAPOF</name>
<dbReference type="GO" id="GO:0003677">
    <property type="term" value="F:DNA binding"/>
    <property type="evidence" value="ECO:0007669"/>
    <property type="project" value="UniProtKB-KW"/>
</dbReference>
<dbReference type="SUPFAM" id="SSF101936">
    <property type="entry name" value="DNA-binding pseudobarrel domain"/>
    <property type="match status" value="1"/>
</dbReference>
<dbReference type="Proteomes" id="UP001443914">
    <property type="component" value="Unassembled WGS sequence"/>
</dbReference>
<dbReference type="AlphaFoldDB" id="A0AAW1GTK1"/>
<evidence type="ECO:0000259" key="6">
    <source>
        <dbReference type="PROSITE" id="PS50863"/>
    </source>
</evidence>
<dbReference type="InterPro" id="IPR003340">
    <property type="entry name" value="B3_DNA-bd"/>
</dbReference>
<dbReference type="GO" id="GO:0005634">
    <property type="term" value="C:nucleus"/>
    <property type="evidence" value="ECO:0007669"/>
    <property type="project" value="UniProtKB-SubCell"/>
</dbReference>
<dbReference type="Gene3D" id="2.40.330.10">
    <property type="entry name" value="DNA-binding pseudobarrel domain"/>
    <property type="match status" value="1"/>
</dbReference>
<dbReference type="Pfam" id="PF02362">
    <property type="entry name" value="B3"/>
    <property type="match status" value="1"/>
</dbReference>
<comment type="subcellular location">
    <subcellularLocation>
        <location evidence="1">Nucleus</location>
    </subcellularLocation>
</comment>